<accession>A0AA88EWQ6</accession>
<dbReference type="RefSeq" id="WP_149900729.1">
    <property type="nucleotide sequence ID" value="NZ_QRFF01000006.1"/>
</dbReference>
<dbReference type="Proteomes" id="UP000473658">
    <property type="component" value="Unassembled WGS sequence"/>
</dbReference>
<dbReference type="AlphaFoldDB" id="A0AA88EWQ6"/>
<sequence length="774" mass="83895">MAAKRKAHLFGIRHHGPGSAALLKGALDALDPACVLIEGSPEGDALIEHAVLPGMKPPLAMLFYAADEAANAVFAPFAEFSPEWVAMQWALARGRPVRFIDWPAAVSLALTKAAREEALAVLKAKAEATANDEADDADEAVADGVAIRLDPLDLLAEAAGYGDGETFWNGLIEQHGGGQSPLEIFAMIETAMTETRRHQAEAGGMTEAEWTREKRREAFMRGHIRDALKQHGGEVAAVVGAWHIGGLREETTMAEDRAISKDLPKLKVEATWAPWSDGRLSYASGYGAGVISPGWYRHLWGLYSSDRHEGPEAFAAVWQARTAALLRQEGYEASTASAIEAARLALGLASMRGLSVPGLAEMRDASLSSLCHGDDTQLAIIERKLYIGSRIGEIDEAVPQMPLAKDFEVWCKRTRLKPDEASTEIKLDLRSEAGLLKSTFLHRLNLIGIHWGRLIDAEAGRGTYREIWTLLWSPDMSVGLAEALVWGLTIEQAAAAATIDRGRKAGGIAQLSELVRGALVADLAEAASACIDLLQAAAVQNNDITDLMGAVAPLVRIIRYGSARKLPEPELRALIIALSAEVNAGIRIGSRQLDDEAMAKRMTAMRTYDEALGLFGDVALLEEWRRQLALLVDDEQAAAPVVGFSLRRLHDLGLWNEAQIASAFSRQIVGETPARASSFVEAFISGSAEVLIQDQVLLFLIDEWLCGLDEEIFVESLPLLRRALTSFDAIGRKRIMERIAGGRKEVAAVQIETADNPAFERALPLLKRILGMSA</sequence>
<reference evidence="1 2" key="1">
    <citation type="submission" date="2018-08" db="EMBL/GenBank/DDBJ databases">
        <title>Crown Gall in kiwifruit.</title>
        <authorList>
            <person name="Visnovsky S.B."/>
            <person name="Pitman A.R."/>
        </authorList>
    </citation>
    <scope>NUCLEOTIDE SEQUENCE [LARGE SCALE GENOMIC DNA]</scope>
    <source>
        <strain evidence="1 2">SBV_302_78_2</strain>
    </source>
</reference>
<dbReference type="InterPro" id="IPR043737">
    <property type="entry name" value="DUF5682"/>
</dbReference>
<proteinExistence type="predicted"/>
<evidence type="ECO:0000313" key="1">
    <source>
        <dbReference type="EMBL" id="KAA3499403.1"/>
    </source>
</evidence>
<evidence type="ECO:0000313" key="2">
    <source>
        <dbReference type="Proteomes" id="UP000473658"/>
    </source>
</evidence>
<comment type="caution">
    <text evidence="1">The sequence shown here is derived from an EMBL/GenBank/DDBJ whole genome shotgun (WGS) entry which is preliminary data.</text>
</comment>
<dbReference type="Pfam" id="PF18934">
    <property type="entry name" value="DUF5682"/>
    <property type="match status" value="1"/>
</dbReference>
<protein>
    <submittedName>
        <fullName evidence="1">Uncharacterized protein</fullName>
    </submittedName>
</protein>
<organism evidence="1 2">
    <name type="scientific">Rhizobium rhizogenes</name>
    <name type="common">Agrobacterium rhizogenes</name>
    <dbReference type="NCBI Taxonomy" id="359"/>
    <lineage>
        <taxon>Bacteria</taxon>
        <taxon>Pseudomonadati</taxon>
        <taxon>Pseudomonadota</taxon>
        <taxon>Alphaproteobacteria</taxon>
        <taxon>Hyphomicrobiales</taxon>
        <taxon>Rhizobiaceae</taxon>
        <taxon>Rhizobium/Agrobacterium group</taxon>
        <taxon>Rhizobium</taxon>
    </lineage>
</organism>
<gene>
    <name evidence="1" type="ORF">DXM27_19870</name>
</gene>
<name>A0AA88EWQ6_RHIRH</name>
<dbReference type="EMBL" id="QRFF01000006">
    <property type="protein sequence ID" value="KAA3499403.1"/>
    <property type="molecule type" value="Genomic_DNA"/>
</dbReference>